<dbReference type="Pfam" id="PF12697">
    <property type="entry name" value="Abhydrolase_6"/>
    <property type="match status" value="1"/>
</dbReference>
<dbReference type="Proteomes" id="UP001438707">
    <property type="component" value="Unassembled WGS sequence"/>
</dbReference>
<dbReference type="PANTHER" id="PTHR43248">
    <property type="entry name" value="2-SUCCINYL-6-HYDROXY-2,4-CYCLOHEXADIENE-1-CARBOXYLATE SYNTHASE"/>
    <property type="match status" value="1"/>
</dbReference>
<accession>A0AAW1QJM8</accession>
<dbReference type="AlphaFoldDB" id="A0AAW1QJM8"/>
<dbReference type="GO" id="GO:0016787">
    <property type="term" value="F:hydrolase activity"/>
    <property type="evidence" value="ECO:0007669"/>
    <property type="project" value="UniProtKB-KW"/>
</dbReference>
<dbReference type="EMBL" id="JALJOS010000036">
    <property type="protein sequence ID" value="KAK9821628.1"/>
    <property type="molecule type" value="Genomic_DNA"/>
</dbReference>
<dbReference type="InterPro" id="IPR000073">
    <property type="entry name" value="AB_hydrolase_1"/>
</dbReference>
<sequence length="369" mass="41435">MLRAGASEGRSRQLFARYHPTWPSFVDRVCPSTRQPAQQQVPLHGHMHVTAAVAGLEQATTEQLPQHARPQDSPDLAHELIQGPLVRFSSHEAGNGKRPPTAVMVHGILGNRRNMHAFAKRLSEVFPAWQVLLVDLRCHGDSSSLHPHGPHGVEAAASDIIRLLTRLRLFPEVLLGHSFGGKVVMSMADQFTRMGRSLPRPVQVWVLDALPGEARAGYEKRQDHPQDLIQHLLRLPMPLTNRSHLQQSLSEGGFSPSIQQWTATNLRPTNGNRRQLNWTFNLNGISEMYEDYEETSLWPFLQNPSPGYRVSFVRAEKSSYKWGGQDEERIRALGHSVFMLRNAGGVQQNTASGTGPILYSSKEWKRSRD</sequence>
<dbReference type="InterPro" id="IPR029058">
    <property type="entry name" value="AB_hydrolase_fold"/>
</dbReference>
<evidence type="ECO:0000256" key="2">
    <source>
        <dbReference type="ARBA" id="ARBA00022801"/>
    </source>
</evidence>
<comment type="similarity">
    <text evidence="1">Belongs to the peptidase S33 family.</text>
</comment>
<dbReference type="SUPFAM" id="SSF53474">
    <property type="entry name" value="alpha/beta-Hydrolases"/>
    <property type="match status" value="1"/>
</dbReference>
<name>A0AAW1QJM8_9CHLO</name>
<gene>
    <name evidence="4" type="ORF">WJX74_001359</name>
</gene>
<dbReference type="PANTHER" id="PTHR43248:SF14">
    <property type="entry name" value="ALPHA_BETA-HYDROLASES SUPERFAMILY PROTEIN"/>
    <property type="match status" value="1"/>
</dbReference>
<evidence type="ECO:0000256" key="1">
    <source>
        <dbReference type="ARBA" id="ARBA00010088"/>
    </source>
</evidence>
<reference evidence="4 5" key="1">
    <citation type="journal article" date="2024" name="Nat. Commun.">
        <title>Phylogenomics reveals the evolutionary origins of lichenization in chlorophyte algae.</title>
        <authorList>
            <person name="Puginier C."/>
            <person name="Libourel C."/>
            <person name="Otte J."/>
            <person name="Skaloud P."/>
            <person name="Haon M."/>
            <person name="Grisel S."/>
            <person name="Petersen M."/>
            <person name="Berrin J.G."/>
            <person name="Delaux P.M."/>
            <person name="Dal Grande F."/>
            <person name="Keller J."/>
        </authorList>
    </citation>
    <scope>NUCLEOTIDE SEQUENCE [LARGE SCALE GENOMIC DNA]</scope>
    <source>
        <strain evidence="4 5">SAG 2145</strain>
    </source>
</reference>
<organism evidence="4 5">
    <name type="scientific">Apatococcus lobatus</name>
    <dbReference type="NCBI Taxonomy" id="904363"/>
    <lineage>
        <taxon>Eukaryota</taxon>
        <taxon>Viridiplantae</taxon>
        <taxon>Chlorophyta</taxon>
        <taxon>core chlorophytes</taxon>
        <taxon>Trebouxiophyceae</taxon>
        <taxon>Chlorellales</taxon>
        <taxon>Chlorellaceae</taxon>
        <taxon>Apatococcus</taxon>
    </lineage>
</organism>
<evidence type="ECO:0000313" key="4">
    <source>
        <dbReference type="EMBL" id="KAK9821628.1"/>
    </source>
</evidence>
<proteinExistence type="inferred from homology"/>
<keyword evidence="2" id="KW-0378">Hydrolase</keyword>
<dbReference type="Gene3D" id="3.40.50.1820">
    <property type="entry name" value="alpha/beta hydrolase"/>
    <property type="match status" value="1"/>
</dbReference>
<evidence type="ECO:0000313" key="5">
    <source>
        <dbReference type="Proteomes" id="UP001438707"/>
    </source>
</evidence>
<protein>
    <recommendedName>
        <fullName evidence="3">AB hydrolase-1 domain-containing protein</fullName>
    </recommendedName>
</protein>
<feature type="domain" description="AB hydrolase-1" evidence="3">
    <location>
        <begin position="103"/>
        <end position="256"/>
    </location>
</feature>
<evidence type="ECO:0000259" key="3">
    <source>
        <dbReference type="Pfam" id="PF12697"/>
    </source>
</evidence>
<dbReference type="InterPro" id="IPR051601">
    <property type="entry name" value="Serine_prot/Carboxylest_S33"/>
</dbReference>
<comment type="caution">
    <text evidence="4">The sequence shown here is derived from an EMBL/GenBank/DDBJ whole genome shotgun (WGS) entry which is preliminary data.</text>
</comment>
<keyword evidence="5" id="KW-1185">Reference proteome</keyword>